<dbReference type="RefSeq" id="WP_075080982.1">
    <property type="nucleotide sequence ID" value="NZ_BDCO01000003.1"/>
</dbReference>
<evidence type="ECO:0000313" key="2">
    <source>
        <dbReference type="Proteomes" id="UP000076023"/>
    </source>
</evidence>
<dbReference type="STRING" id="690879.TSACC_3202"/>
<dbReference type="PANTHER" id="PTHR35866">
    <property type="entry name" value="PUTATIVE-RELATED"/>
    <property type="match status" value="1"/>
</dbReference>
<dbReference type="OrthoDB" id="9810361at2"/>
<evidence type="ECO:0000313" key="1">
    <source>
        <dbReference type="EMBL" id="GAT35138.1"/>
    </source>
</evidence>
<dbReference type="InParanoid" id="A0A146GF96"/>
<dbReference type="PANTHER" id="PTHR35866:SF1">
    <property type="entry name" value="YKGJ FAMILY CYSTEINE CLUSTER PROTEIN"/>
    <property type="match status" value="1"/>
</dbReference>
<keyword evidence="2" id="KW-1185">Reference proteome</keyword>
<comment type="caution">
    <text evidence="1">The sequence shown here is derived from an EMBL/GenBank/DDBJ whole genome shotgun (WGS) entry which is preliminary data.</text>
</comment>
<dbReference type="InterPro" id="IPR005358">
    <property type="entry name" value="Puta_zinc/iron-chelating_dom"/>
</dbReference>
<dbReference type="Proteomes" id="UP000076023">
    <property type="component" value="Unassembled WGS sequence"/>
</dbReference>
<dbReference type="AlphaFoldDB" id="A0A146GF96"/>
<dbReference type="Pfam" id="PF03692">
    <property type="entry name" value="CxxCxxCC"/>
    <property type="match status" value="1"/>
</dbReference>
<proteinExistence type="predicted"/>
<dbReference type="EMBL" id="BDCO01000003">
    <property type="protein sequence ID" value="GAT35138.1"/>
    <property type="molecule type" value="Genomic_DNA"/>
</dbReference>
<reference evidence="2" key="1">
    <citation type="journal article" date="2017" name="Genome Announc.">
        <title>Draft Genome Sequence of Terrimicrobium sacchariphilum NM-5T, a Facultative Anaerobic Soil Bacterium of the Class Spartobacteria.</title>
        <authorList>
            <person name="Qiu Y.L."/>
            <person name="Tourlousse D.M."/>
            <person name="Matsuura N."/>
            <person name="Ohashi A."/>
            <person name="Sekiguchi Y."/>
        </authorList>
    </citation>
    <scope>NUCLEOTIDE SEQUENCE [LARGE SCALE GENOMIC DNA]</scope>
    <source>
        <strain evidence="2">NM-5</strain>
    </source>
</reference>
<name>A0A146GF96_TERSA</name>
<gene>
    <name evidence="1" type="ORF">TSACC_3202</name>
</gene>
<evidence type="ECO:0008006" key="3">
    <source>
        <dbReference type="Google" id="ProtNLM"/>
    </source>
</evidence>
<accession>A0A146GF96</accession>
<organism evidence="1 2">
    <name type="scientific">Terrimicrobium sacchariphilum</name>
    <dbReference type="NCBI Taxonomy" id="690879"/>
    <lineage>
        <taxon>Bacteria</taxon>
        <taxon>Pseudomonadati</taxon>
        <taxon>Verrucomicrobiota</taxon>
        <taxon>Terrimicrobiia</taxon>
        <taxon>Terrimicrobiales</taxon>
        <taxon>Terrimicrobiaceae</taxon>
        <taxon>Terrimicrobium</taxon>
    </lineage>
</organism>
<protein>
    <recommendedName>
        <fullName evidence="3">Zinc-or iron-chelating domain-containing protein</fullName>
    </recommendedName>
</protein>
<sequence>MSETPDPSASKVYYACQRCTNCCRWPGFVKLGDADIRDIAVYLGLSEYEFVQQYTRLRPARDGLALIDKPTGECIFLEGRDCRIQAAKPYQCKGFPNVWNFPGWRDVCEAIEVPAPVCSN</sequence>